<evidence type="ECO:0000256" key="1">
    <source>
        <dbReference type="SAM" id="SignalP"/>
    </source>
</evidence>
<dbReference type="AlphaFoldDB" id="A0A1B9H3B0"/>
<accession>A0A1B9H3B0</accession>
<keyword evidence="1" id="KW-0732">Signal</keyword>
<dbReference type="InterPro" id="IPR048661">
    <property type="entry name" value="CPL1-like"/>
</dbReference>
<dbReference type="PANTHER" id="PTHR35192">
    <property type="entry name" value="PROTEIN, PUTATIVE-RELATED"/>
    <property type="match status" value="1"/>
</dbReference>
<protein>
    <recommendedName>
        <fullName evidence="2">Protein CPL1-like domain-containing protein</fullName>
    </recommendedName>
</protein>
<sequence>MLPFALSAIAALTLLGSAQAATFVGCVLAAELPLLTSSPQRAASNAVCQTNCRTAGFAYSYYVSGLLTGNNCYCSSASAYLAASAYVLPAGGILTSDTTCIAALQASATALDTTFTFQNCVGTLTGVTVNLVSGTILGGSIVDSPTACFQQCRNDLQAYVIPIVPSVTTVLPSYGCVCNPSGQGTSILCGVGQFYRFTHAASASGQARRRLQEAMTISEGARRKSFCPAGLTSCNVQGVPDAWECVDPSADLESCGGCTHGDYTQQGLNGTATGVDCTSLPGVRMGGSTCTNGKCEIFSCRRNWTLKDGRCVRL</sequence>
<dbReference type="InterPro" id="IPR038955">
    <property type="entry name" value="PriA/CPL1_fungi"/>
</dbReference>
<evidence type="ECO:0000259" key="2">
    <source>
        <dbReference type="Pfam" id="PF21671"/>
    </source>
</evidence>
<dbReference type="PANTHER" id="PTHR35192:SF2">
    <property type="entry name" value="APPLE DOMAIN-CONTAINING PROTEIN"/>
    <property type="match status" value="1"/>
</dbReference>
<feature type="chain" id="PRO_5008627553" description="Protein CPL1-like domain-containing protein" evidence="1">
    <location>
        <begin position="21"/>
        <end position="314"/>
    </location>
</feature>
<organism evidence="3 4">
    <name type="scientific">Kwoniella heveanensis BCC8398</name>
    <dbReference type="NCBI Taxonomy" id="1296120"/>
    <lineage>
        <taxon>Eukaryota</taxon>
        <taxon>Fungi</taxon>
        <taxon>Dikarya</taxon>
        <taxon>Basidiomycota</taxon>
        <taxon>Agaricomycotina</taxon>
        <taxon>Tremellomycetes</taxon>
        <taxon>Tremellales</taxon>
        <taxon>Cryptococcaceae</taxon>
        <taxon>Kwoniella</taxon>
    </lineage>
</organism>
<reference evidence="4" key="2">
    <citation type="submission" date="2013-12" db="EMBL/GenBank/DDBJ databases">
        <title>Evolution of pathogenesis and genome organization in the Tremellales.</title>
        <authorList>
            <person name="Cuomo C."/>
            <person name="Litvintseva A."/>
            <person name="Heitman J."/>
            <person name="Chen Y."/>
            <person name="Sun S."/>
            <person name="Springer D."/>
            <person name="Dromer F."/>
            <person name="Young S."/>
            <person name="Zeng Q."/>
            <person name="Chapman S."/>
            <person name="Gujja S."/>
            <person name="Saif S."/>
            <person name="Birren B."/>
        </authorList>
    </citation>
    <scope>NUCLEOTIDE SEQUENCE [LARGE SCALE GENOMIC DNA]</scope>
    <source>
        <strain evidence="4">BCC8398</strain>
    </source>
</reference>
<name>A0A1B9H3B0_9TREE</name>
<dbReference type="Pfam" id="PF21671">
    <property type="entry name" value="CPL1-like"/>
    <property type="match status" value="1"/>
</dbReference>
<evidence type="ECO:0000313" key="3">
    <source>
        <dbReference type="EMBL" id="OCF37749.1"/>
    </source>
</evidence>
<dbReference type="Proteomes" id="UP000092666">
    <property type="component" value="Unassembled WGS sequence"/>
</dbReference>
<dbReference type="EMBL" id="KV700122">
    <property type="protein sequence ID" value="OCF37749.1"/>
    <property type="molecule type" value="Genomic_DNA"/>
</dbReference>
<feature type="signal peptide" evidence="1">
    <location>
        <begin position="1"/>
        <end position="20"/>
    </location>
</feature>
<dbReference type="STRING" id="1296120.A0A1B9H3B0"/>
<evidence type="ECO:0000313" key="4">
    <source>
        <dbReference type="Proteomes" id="UP000092666"/>
    </source>
</evidence>
<reference evidence="3 4" key="1">
    <citation type="submission" date="2013-07" db="EMBL/GenBank/DDBJ databases">
        <title>The Genome Sequence of Cryptococcus heveanensis BCC8398.</title>
        <authorList>
            <consortium name="The Broad Institute Genome Sequencing Platform"/>
            <person name="Cuomo C."/>
            <person name="Litvintseva A."/>
            <person name="Chen Y."/>
            <person name="Heitman J."/>
            <person name="Sun S."/>
            <person name="Springer D."/>
            <person name="Dromer F."/>
            <person name="Young S.K."/>
            <person name="Zeng Q."/>
            <person name="Gargeya S."/>
            <person name="Fitzgerald M."/>
            <person name="Abouelleil A."/>
            <person name="Alvarado L."/>
            <person name="Berlin A.M."/>
            <person name="Chapman S.B."/>
            <person name="Dewar J."/>
            <person name="Goldberg J."/>
            <person name="Griggs A."/>
            <person name="Gujja S."/>
            <person name="Hansen M."/>
            <person name="Howarth C."/>
            <person name="Imamovic A."/>
            <person name="Larimer J."/>
            <person name="McCowan C."/>
            <person name="Murphy C."/>
            <person name="Pearson M."/>
            <person name="Priest M."/>
            <person name="Roberts A."/>
            <person name="Saif S."/>
            <person name="Shea T."/>
            <person name="Sykes S."/>
            <person name="Wortman J."/>
            <person name="Nusbaum C."/>
            <person name="Birren B."/>
        </authorList>
    </citation>
    <scope>NUCLEOTIDE SEQUENCE [LARGE SCALE GENOMIC DNA]</scope>
    <source>
        <strain evidence="3 4">BCC8398</strain>
    </source>
</reference>
<feature type="domain" description="Protein CPL1-like" evidence="2">
    <location>
        <begin position="243"/>
        <end position="308"/>
    </location>
</feature>
<proteinExistence type="predicted"/>
<gene>
    <name evidence="3" type="ORF">I316_00876</name>
</gene>
<dbReference type="OrthoDB" id="2560920at2759"/>
<keyword evidence="4" id="KW-1185">Reference proteome</keyword>